<organism evidence="2 3">
    <name type="scientific">Oidiodendron maius (strain Zn)</name>
    <dbReference type="NCBI Taxonomy" id="913774"/>
    <lineage>
        <taxon>Eukaryota</taxon>
        <taxon>Fungi</taxon>
        <taxon>Dikarya</taxon>
        <taxon>Ascomycota</taxon>
        <taxon>Pezizomycotina</taxon>
        <taxon>Leotiomycetes</taxon>
        <taxon>Leotiomycetes incertae sedis</taxon>
        <taxon>Myxotrichaceae</taxon>
        <taxon>Oidiodendron</taxon>
    </lineage>
</organism>
<dbReference type="Gene3D" id="3.90.190.10">
    <property type="entry name" value="Protein tyrosine phosphatase superfamily"/>
    <property type="match status" value="1"/>
</dbReference>
<dbReference type="GO" id="GO:0004721">
    <property type="term" value="F:phosphoprotein phosphatase activity"/>
    <property type="evidence" value="ECO:0007669"/>
    <property type="project" value="InterPro"/>
</dbReference>
<evidence type="ECO:0000313" key="2">
    <source>
        <dbReference type="EMBL" id="KIN03812.1"/>
    </source>
</evidence>
<dbReference type="InterPro" id="IPR016130">
    <property type="entry name" value="Tyr_Pase_AS"/>
</dbReference>
<dbReference type="PANTHER" id="PTHR31126:SF10">
    <property type="entry name" value="PROTEIN PHOSPHATASE, PUTATIVE (AFU_ORTHOLOGUE AFUA_6G06650)-RELATED"/>
    <property type="match status" value="1"/>
</dbReference>
<evidence type="ECO:0000313" key="3">
    <source>
        <dbReference type="Proteomes" id="UP000054321"/>
    </source>
</evidence>
<dbReference type="InterPro" id="IPR026893">
    <property type="entry name" value="Tyr/Ser_Pase_IphP-type"/>
</dbReference>
<protein>
    <recommendedName>
        <fullName evidence="1">Tyrosine specific protein phosphatases domain-containing protein</fullName>
    </recommendedName>
</protein>
<name>A0A0C3HNA7_OIDMZ</name>
<dbReference type="AlphaFoldDB" id="A0A0C3HNA7"/>
<dbReference type="EMBL" id="KN832873">
    <property type="protein sequence ID" value="KIN03812.1"/>
    <property type="molecule type" value="Genomic_DNA"/>
</dbReference>
<reference evidence="2 3" key="1">
    <citation type="submission" date="2014-04" db="EMBL/GenBank/DDBJ databases">
        <authorList>
            <consortium name="DOE Joint Genome Institute"/>
            <person name="Kuo A."/>
            <person name="Martino E."/>
            <person name="Perotto S."/>
            <person name="Kohler A."/>
            <person name="Nagy L.G."/>
            <person name="Floudas D."/>
            <person name="Copeland A."/>
            <person name="Barry K.W."/>
            <person name="Cichocki N."/>
            <person name="Veneault-Fourrey C."/>
            <person name="LaButti K."/>
            <person name="Lindquist E.A."/>
            <person name="Lipzen A."/>
            <person name="Lundell T."/>
            <person name="Morin E."/>
            <person name="Murat C."/>
            <person name="Sun H."/>
            <person name="Tunlid A."/>
            <person name="Henrissat B."/>
            <person name="Grigoriev I.V."/>
            <person name="Hibbett D.S."/>
            <person name="Martin F."/>
            <person name="Nordberg H.P."/>
            <person name="Cantor M.N."/>
            <person name="Hua S.X."/>
        </authorList>
    </citation>
    <scope>NUCLEOTIDE SEQUENCE [LARGE SCALE GENOMIC DNA]</scope>
    <source>
        <strain evidence="2 3">Zn</strain>
    </source>
</reference>
<dbReference type="PANTHER" id="PTHR31126">
    <property type="entry name" value="TYROSINE-PROTEIN PHOSPHATASE"/>
    <property type="match status" value="1"/>
</dbReference>
<dbReference type="STRING" id="913774.A0A0C3HNA7"/>
<dbReference type="SUPFAM" id="SSF52799">
    <property type="entry name" value="(Phosphotyrosine protein) phosphatases II"/>
    <property type="match status" value="1"/>
</dbReference>
<dbReference type="OrthoDB" id="9988524at2759"/>
<reference evidence="3" key="2">
    <citation type="submission" date="2015-01" db="EMBL/GenBank/DDBJ databases">
        <title>Evolutionary Origins and Diversification of the Mycorrhizal Mutualists.</title>
        <authorList>
            <consortium name="DOE Joint Genome Institute"/>
            <consortium name="Mycorrhizal Genomics Consortium"/>
            <person name="Kohler A."/>
            <person name="Kuo A."/>
            <person name="Nagy L.G."/>
            <person name="Floudas D."/>
            <person name="Copeland A."/>
            <person name="Barry K.W."/>
            <person name="Cichocki N."/>
            <person name="Veneault-Fourrey C."/>
            <person name="LaButti K."/>
            <person name="Lindquist E.A."/>
            <person name="Lipzen A."/>
            <person name="Lundell T."/>
            <person name="Morin E."/>
            <person name="Murat C."/>
            <person name="Riley R."/>
            <person name="Ohm R."/>
            <person name="Sun H."/>
            <person name="Tunlid A."/>
            <person name="Henrissat B."/>
            <person name="Grigoriev I.V."/>
            <person name="Hibbett D.S."/>
            <person name="Martin F."/>
        </authorList>
    </citation>
    <scope>NUCLEOTIDE SEQUENCE [LARGE SCALE GENOMIC DNA]</scope>
    <source>
        <strain evidence="3">Zn</strain>
    </source>
</reference>
<dbReference type="HOGENOM" id="CLU_057546_2_0_1"/>
<proteinExistence type="predicted"/>
<dbReference type="InParanoid" id="A0A0C3HNA7"/>
<accession>A0A0C3HNA7</accession>
<dbReference type="InterPro" id="IPR029021">
    <property type="entry name" value="Prot-tyrosine_phosphatase-like"/>
</dbReference>
<evidence type="ECO:0000259" key="1">
    <source>
        <dbReference type="PROSITE" id="PS50056"/>
    </source>
</evidence>
<dbReference type="InterPro" id="IPR000387">
    <property type="entry name" value="Tyr_Pase_dom"/>
</dbReference>
<feature type="domain" description="Tyrosine specific protein phosphatases" evidence="1">
    <location>
        <begin position="183"/>
        <end position="227"/>
    </location>
</feature>
<dbReference type="PROSITE" id="PS00383">
    <property type="entry name" value="TYR_PHOSPHATASE_1"/>
    <property type="match status" value="1"/>
</dbReference>
<gene>
    <name evidence="2" type="ORF">OIDMADRAFT_177903</name>
</gene>
<sequence length="305" mass="34481">MGYIDASAEVATSKGKDKKRPFDSILNFRDVGKTINDFLGEKRLAECRFYRSARPDDATASDRDRLRRECNIKTVMDLRTATEHIDQAKKRQLKLGDSALSQSSGDVAESVKMPGINYLEVNVNGKGFERGLLWKLSYWNIAKLVTLMALGYRIEAISILGREVMLPRGLIGLGFDSIDLCGPEIAECLRAFTEEEKYGVLVHCTQGKDRTGLITALILFLLEIPLDAITNDYMMSEQELQPEMEARLIEIKSIGLTEDFARCPKDWIAEMDRYLREKHGGVRAYLKAIGFSEEDQEKVIDRLKA</sequence>
<dbReference type="Pfam" id="PF13350">
    <property type="entry name" value="Y_phosphatase3"/>
    <property type="match status" value="2"/>
</dbReference>
<keyword evidence="3" id="KW-1185">Reference proteome</keyword>
<dbReference type="PROSITE" id="PS50056">
    <property type="entry name" value="TYR_PHOSPHATASE_2"/>
    <property type="match status" value="1"/>
</dbReference>
<dbReference type="Proteomes" id="UP000054321">
    <property type="component" value="Unassembled WGS sequence"/>
</dbReference>